<keyword evidence="2" id="KW-0963">Cytoplasm</keyword>
<dbReference type="InterPro" id="IPR000304">
    <property type="entry name" value="Pyrroline-COOH_reductase"/>
</dbReference>
<reference evidence="6 7" key="1">
    <citation type="submission" date="2024-08" db="EMBL/GenBank/DDBJ databases">
        <title>Two novel Cytobacillus novel species.</title>
        <authorList>
            <person name="Liu G."/>
        </authorList>
    </citation>
    <scope>NUCLEOTIDE SEQUENCE [LARGE SCALE GENOMIC DNA]</scope>
    <source>
        <strain evidence="6 7">FJAT-54145</strain>
    </source>
</reference>
<comment type="function">
    <text evidence="2">Catalyzes the reduction of 1-pyrroline-5-carboxylate (PCA) to L-proline.</text>
</comment>
<dbReference type="HAMAP" id="MF_01925">
    <property type="entry name" value="P5C_reductase"/>
    <property type="match status" value="1"/>
</dbReference>
<dbReference type="EMBL" id="JBIACK010000001">
    <property type="protein sequence ID" value="MFE8699263.1"/>
    <property type="molecule type" value="Genomic_DNA"/>
</dbReference>
<dbReference type="RefSeq" id="WP_389357321.1">
    <property type="nucleotide sequence ID" value="NZ_JBIACK010000001.1"/>
</dbReference>
<sequence>MLKNKSIAFLGAGSMAEAMIAGIVNAGKVPTDQIFVTNNSNEKRLEELTIKYGINGVKRENLHFNQIDIFILAMKPKDADRALNSIKSLLTPNQLVLSVLAGISTSFMEQNLQAGQQVIRVMPNTSSMIGESATALSPGAHTTQTNLSIAKELLESIGEVFIINEEKMDIFTGLAGSGPAYFYYLMEHMEKAGLKGGLDVETTRKIIAQTIVGAARMIQEQDEDPTVLRENVTSPNGTTAAGLDALRKNGGGKAIAEAVFHAANRSKEISSKLAETIDSKKLKAI</sequence>
<keyword evidence="7" id="KW-1185">Reference proteome</keyword>
<evidence type="ECO:0000313" key="7">
    <source>
        <dbReference type="Proteomes" id="UP001601059"/>
    </source>
</evidence>
<keyword evidence="2" id="KW-0028">Amino-acid biosynthesis</keyword>
<dbReference type="PIRSF" id="PIRSF000193">
    <property type="entry name" value="Pyrrol-5-carb_rd"/>
    <property type="match status" value="1"/>
</dbReference>
<feature type="domain" description="Pyrroline-5-carboxylate reductase catalytic N-terminal" evidence="4">
    <location>
        <begin position="7"/>
        <end position="102"/>
    </location>
</feature>
<keyword evidence="2" id="KW-0521">NADP</keyword>
<dbReference type="Pfam" id="PF03807">
    <property type="entry name" value="F420_oxidored"/>
    <property type="match status" value="1"/>
</dbReference>
<feature type="domain" description="Pyrroline-5-carboxylate reductase dimerisation" evidence="5">
    <location>
        <begin position="165"/>
        <end position="268"/>
    </location>
</feature>
<evidence type="ECO:0000256" key="2">
    <source>
        <dbReference type="HAMAP-Rule" id="MF_01925"/>
    </source>
</evidence>
<dbReference type="NCBIfam" id="TIGR00112">
    <property type="entry name" value="proC"/>
    <property type="match status" value="1"/>
</dbReference>
<comment type="similarity">
    <text evidence="1 2">Belongs to the pyrroline-5-carboxylate reductase family.</text>
</comment>
<dbReference type="PANTHER" id="PTHR11645">
    <property type="entry name" value="PYRROLINE-5-CARBOXYLATE REDUCTASE"/>
    <property type="match status" value="1"/>
</dbReference>
<evidence type="ECO:0000313" key="6">
    <source>
        <dbReference type="EMBL" id="MFE8699263.1"/>
    </source>
</evidence>
<gene>
    <name evidence="2 6" type="primary">proC</name>
    <name evidence="6" type="ORF">ACFYKX_01365</name>
</gene>
<dbReference type="PANTHER" id="PTHR11645:SF49">
    <property type="entry name" value="PYRROLINE-5-CARBOXYLATE REDUCTASE 1"/>
    <property type="match status" value="1"/>
</dbReference>
<dbReference type="SUPFAM" id="SSF48179">
    <property type="entry name" value="6-phosphogluconate dehydrogenase C-terminal domain-like"/>
    <property type="match status" value="1"/>
</dbReference>
<accession>A0ABW6K8W2</accession>
<keyword evidence="2 6" id="KW-0560">Oxidoreductase</keyword>
<keyword evidence="2" id="KW-0641">Proline biosynthesis</keyword>
<dbReference type="GO" id="GO:0004735">
    <property type="term" value="F:pyrroline-5-carboxylate reductase activity"/>
    <property type="evidence" value="ECO:0007669"/>
    <property type="project" value="UniProtKB-EC"/>
</dbReference>
<evidence type="ECO:0000259" key="4">
    <source>
        <dbReference type="Pfam" id="PF03807"/>
    </source>
</evidence>
<dbReference type="InterPro" id="IPR028939">
    <property type="entry name" value="P5C_Rdtase_cat_N"/>
</dbReference>
<comment type="catalytic activity">
    <reaction evidence="2">
        <text>L-proline + NAD(+) = (S)-1-pyrroline-5-carboxylate + NADH + 2 H(+)</text>
        <dbReference type="Rhea" id="RHEA:14105"/>
        <dbReference type="ChEBI" id="CHEBI:15378"/>
        <dbReference type="ChEBI" id="CHEBI:17388"/>
        <dbReference type="ChEBI" id="CHEBI:57540"/>
        <dbReference type="ChEBI" id="CHEBI:57945"/>
        <dbReference type="ChEBI" id="CHEBI:60039"/>
        <dbReference type="EC" id="1.5.1.2"/>
    </reaction>
</comment>
<dbReference type="SUPFAM" id="SSF51735">
    <property type="entry name" value="NAD(P)-binding Rossmann-fold domains"/>
    <property type="match status" value="1"/>
</dbReference>
<evidence type="ECO:0000256" key="1">
    <source>
        <dbReference type="ARBA" id="ARBA00005525"/>
    </source>
</evidence>
<dbReference type="Pfam" id="PF14748">
    <property type="entry name" value="P5CR_dimer"/>
    <property type="match status" value="1"/>
</dbReference>
<dbReference type="EC" id="1.5.1.2" evidence="2 3"/>
<comment type="subcellular location">
    <subcellularLocation>
        <location evidence="2">Cytoplasm</location>
    </subcellularLocation>
</comment>
<dbReference type="Proteomes" id="UP001601059">
    <property type="component" value="Unassembled WGS sequence"/>
</dbReference>
<comment type="pathway">
    <text evidence="2">Amino-acid biosynthesis; L-proline biosynthesis; L-proline from L-glutamate 5-semialdehyde: step 1/1.</text>
</comment>
<protein>
    <recommendedName>
        <fullName evidence="2 3">Pyrroline-5-carboxylate reductase</fullName>
        <shortName evidence="2">P5C reductase</shortName>
        <shortName evidence="2">P5CR</shortName>
        <ecNumber evidence="2 3">1.5.1.2</ecNumber>
    </recommendedName>
    <alternativeName>
        <fullName evidence="2">PCA reductase</fullName>
    </alternativeName>
</protein>
<dbReference type="InterPro" id="IPR008927">
    <property type="entry name" value="6-PGluconate_DH-like_C_sf"/>
</dbReference>
<dbReference type="Gene3D" id="3.40.50.720">
    <property type="entry name" value="NAD(P)-binding Rossmann-like Domain"/>
    <property type="match status" value="1"/>
</dbReference>
<dbReference type="Gene3D" id="1.10.3730.10">
    <property type="entry name" value="ProC C-terminal domain-like"/>
    <property type="match status" value="1"/>
</dbReference>
<name>A0ABW6K8W2_9BACI</name>
<evidence type="ECO:0000259" key="5">
    <source>
        <dbReference type="Pfam" id="PF14748"/>
    </source>
</evidence>
<proteinExistence type="inferred from homology"/>
<comment type="caution">
    <text evidence="6">The sequence shown here is derived from an EMBL/GenBank/DDBJ whole genome shotgun (WGS) entry which is preliminary data.</text>
</comment>
<dbReference type="InterPro" id="IPR029036">
    <property type="entry name" value="P5CR_dimer"/>
</dbReference>
<comment type="catalytic activity">
    <reaction evidence="2">
        <text>L-proline + NADP(+) = (S)-1-pyrroline-5-carboxylate + NADPH + 2 H(+)</text>
        <dbReference type="Rhea" id="RHEA:14109"/>
        <dbReference type="ChEBI" id="CHEBI:15378"/>
        <dbReference type="ChEBI" id="CHEBI:17388"/>
        <dbReference type="ChEBI" id="CHEBI:57783"/>
        <dbReference type="ChEBI" id="CHEBI:58349"/>
        <dbReference type="ChEBI" id="CHEBI:60039"/>
        <dbReference type="EC" id="1.5.1.2"/>
    </reaction>
</comment>
<dbReference type="InterPro" id="IPR036291">
    <property type="entry name" value="NAD(P)-bd_dom_sf"/>
</dbReference>
<organism evidence="6 7">
    <name type="scientific">Cytobacillus spartinae</name>
    <dbReference type="NCBI Taxonomy" id="3299023"/>
    <lineage>
        <taxon>Bacteria</taxon>
        <taxon>Bacillati</taxon>
        <taxon>Bacillota</taxon>
        <taxon>Bacilli</taxon>
        <taxon>Bacillales</taxon>
        <taxon>Bacillaceae</taxon>
        <taxon>Cytobacillus</taxon>
    </lineage>
</organism>
<evidence type="ECO:0000256" key="3">
    <source>
        <dbReference type="NCBIfam" id="TIGR00112"/>
    </source>
</evidence>